<feature type="compositionally biased region" description="Polar residues" evidence="1">
    <location>
        <begin position="604"/>
        <end position="620"/>
    </location>
</feature>
<dbReference type="KEGG" id="sgra:EX895_005583"/>
<feature type="compositionally biased region" description="Low complexity" evidence="1">
    <location>
        <begin position="267"/>
        <end position="279"/>
    </location>
</feature>
<name>A0A4U7KMC7_9BASI</name>
<evidence type="ECO:0000313" key="3">
    <source>
        <dbReference type="Proteomes" id="UP000306050"/>
    </source>
</evidence>
<feature type="region of interest" description="Disordered" evidence="1">
    <location>
        <begin position="66"/>
        <end position="97"/>
    </location>
</feature>
<evidence type="ECO:0000313" key="2">
    <source>
        <dbReference type="EMBL" id="TKY85421.1"/>
    </source>
</evidence>
<keyword evidence="3" id="KW-1185">Reference proteome</keyword>
<dbReference type="Proteomes" id="UP000306050">
    <property type="component" value="Chromosome SGRAM_7"/>
</dbReference>
<feature type="compositionally biased region" description="Basic and acidic residues" evidence="1">
    <location>
        <begin position="769"/>
        <end position="784"/>
    </location>
</feature>
<gene>
    <name evidence="2" type="ORF">EX895_005583</name>
</gene>
<dbReference type="AlphaFoldDB" id="A0A4U7KMC7"/>
<reference evidence="2 3" key="1">
    <citation type="submission" date="2019-05" db="EMBL/GenBank/DDBJ databases">
        <title>Sporisorium graminicola CBS 10092 draft sequencing and annotation.</title>
        <authorList>
            <person name="Solano-Gonzalez S."/>
            <person name="Caddick M.X."/>
            <person name="Darby A."/>
        </authorList>
    </citation>
    <scope>NUCLEOTIDE SEQUENCE [LARGE SCALE GENOMIC DNA]</scope>
    <source>
        <strain evidence="2 3">CBS 10092</strain>
    </source>
</reference>
<dbReference type="EMBL" id="SRRM01000020">
    <property type="protein sequence ID" value="TKY85421.1"/>
    <property type="molecule type" value="Genomic_DNA"/>
</dbReference>
<comment type="caution">
    <text evidence="2">The sequence shown here is derived from an EMBL/GenBank/DDBJ whole genome shotgun (WGS) entry which is preliminary data.</text>
</comment>
<feature type="compositionally biased region" description="Low complexity" evidence="1">
    <location>
        <begin position="670"/>
        <end position="688"/>
    </location>
</feature>
<proteinExistence type="predicted"/>
<accession>A0A4U7KMC7</accession>
<feature type="region of interest" description="Disordered" evidence="1">
    <location>
        <begin position="660"/>
        <end position="795"/>
    </location>
</feature>
<feature type="compositionally biased region" description="Low complexity" evidence="1">
    <location>
        <begin position="244"/>
        <end position="255"/>
    </location>
</feature>
<protein>
    <submittedName>
        <fullName evidence="2">Uncharacterized protein</fullName>
    </submittedName>
</protein>
<feature type="compositionally biased region" description="Low complexity" evidence="1">
    <location>
        <begin position="72"/>
        <end position="89"/>
    </location>
</feature>
<dbReference type="OrthoDB" id="2553581at2759"/>
<feature type="region of interest" description="Disordered" evidence="1">
    <location>
        <begin position="208"/>
        <end position="298"/>
    </location>
</feature>
<evidence type="ECO:0000256" key="1">
    <source>
        <dbReference type="SAM" id="MobiDB-lite"/>
    </source>
</evidence>
<feature type="region of interest" description="Disordered" evidence="1">
    <location>
        <begin position="604"/>
        <end position="644"/>
    </location>
</feature>
<sequence>MHTATDGLGIGIGLCLPLTNKLSLDDHAAPHKAAHFGTLGLGLPTVQHSQQQLRWPYTTRYRSSTLGTRYDSSPTLSSSSASSSSSESEFSTERRRASGSATHDVLLSYFSPTLSDVSSADEAGQKGKVYLLSSGLKHPKKVVGRSKSETFRFPLPPSKAVMAGGRGVPLKSAMRLTSREFAATTRSPPLRNISVGARRQTFQSWAQLSPALEEESDSEPRQGWSPYSSAAPTPRQASGAHRFSLSSTASSGPPSYAQSQDLPDYTSAPLASSASSCSSQTLVSDSETDSGAETDPSFSTDAAKLARLHASLMLLDRDVAELPLSFADHRTQRGGAREEKLQVGGSVEEKMAYLCGLGYRYRRTASNRHARKRSGDFASCQEQQAQLGGWWSDGDTDDEVQVDEKVTAGEWKEGKVESYAPTVVGMEKTVRVLSNSASAVTSSQCSPILSGLLAGANTTDEMDAIEEDAEGDVTIRPRKFLPEPVAFEDLLGQDFSYLVHPDLMIDTAGAEDTQLEALKPRASAAVRAVESGLMTPPLTTPELGLNGVSPMLLEQWPSPPSSTRRTCFKALSASPKQNDVAEIEGCRPFSSASSVDPFRFTSSLSSLQQPGGTMTSSISCPASVWDAPPPTDTTNHGAQRAETEEDEVVIAHAHRTTISPCSVLTRPRPLRSSASNNSLFSSSSSDLLQKLEPTPSVLARPRPVPSRSVDSHHTFANQSTAASLPRKKKPTQLQGQQRRPRLDFTMPKSASTTTSLATLQQVKVPQRKSSLDVRAEAQRHRMSEQHAGTSDSVVHPNSVCRDLRLVDKYHSSASPYLRPSVVQPTARHEVAADPADGKQMCTSAGSAAKARRRGATENGGRGGMPKSLSLPVLFTARTPSQRARGESGKRNSGRKSVVFVGHEGNVETRGEVYTVQPPQHGVLVVQEQVTSFGLAL</sequence>
<dbReference type="RefSeq" id="XP_029737406.1">
    <property type="nucleotide sequence ID" value="XM_029886175.1"/>
</dbReference>
<feature type="region of interest" description="Disordered" evidence="1">
    <location>
        <begin position="847"/>
        <end position="868"/>
    </location>
</feature>
<dbReference type="GeneID" id="40728478"/>
<feature type="compositionally biased region" description="Low complexity" evidence="1">
    <location>
        <begin position="749"/>
        <end position="759"/>
    </location>
</feature>
<organism evidence="2 3">
    <name type="scientific">Sporisorium graminicola</name>
    <dbReference type="NCBI Taxonomy" id="280036"/>
    <lineage>
        <taxon>Eukaryota</taxon>
        <taxon>Fungi</taxon>
        <taxon>Dikarya</taxon>
        <taxon>Basidiomycota</taxon>
        <taxon>Ustilaginomycotina</taxon>
        <taxon>Ustilaginomycetes</taxon>
        <taxon>Ustilaginales</taxon>
        <taxon>Ustilaginaceae</taxon>
        <taxon>Sporisorium</taxon>
    </lineage>
</organism>